<dbReference type="AlphaFoldDB" id="A0A0L0RXE1"/>
<reference evidence="8 9" key="1">
    <citation type="submission" date="2009-11" db="EMBL/GenBank/DDBJ databases">
        <title>Annotation of Allomyces macrogynus ATCC 38327.</title>
        <authorList>
            <consortium name="The Broad Institute Genome Sequencing Platform"/>
            <person name="Russ C."/>
            <person name="Cuomo C."/>
            <person name="Burger G."/>
            <person name="Gray M.W."/>
            <person name="Holland P.W.H."/>
            <person name="King N."/>
            <person name="Lang F.B.F."/>
            <person name="Roger A.J."/>
            <person name="Ruiz-Trillo I."/>
            <person name="Young S.K."/>
            <person name="Zeng Q."/>
            <person name="Gargeya S."/>
            <person name="Fitzgerald M."/>
            <person name="Haas B."/>
            <person name="Abouelleil A."/>
            <person name="Alvarado L."/>
            <person name="Arachchi H.M."/>
            <person name="Berlin A."/>
            <person name="Chapman S.B."/>
            <person name="Gearin G."/>
            <person name="Goldberg J."/>
            <person name="Griggs A."/>
            <person name="Gujja S."/>
            <person name="Hansen M."/>
            <person name="Heiman D."/>
            <person name="Howarth C."/>
            <person name="Larimer J."/>
            <person name="Lui A."/>
            <person name="MacDonald P.J.P."/>
            <person name="McCowen C."/>
            <person name="Montmayeur A."/>
            <person name="Murphy C."/>
            <person name="Neiman D."/>
            <person name="Pearson M."/>
            <person name="Priest M."/>
            <person name="Roberts A."/>
            <person name="Saif S."/>
            <person name="Shea T."/>
            <person name="Sisk P."/>
            <person name="Stolte C."/>
            <person name="Sykes S."/>
            <person name="Wortman J."/>
            <person name="Nusbaum C."/>
            <person name="Birren B."/>
        </authorList>
    </citation>
    <scope>NUCLEOTIDE SEQUENCE [LARGE SCALE GENOMIC DNA]</scope>
    <source>
        <strain evidence="8 9">ATCC 38327</strain>
    </source>
</reference>
<evidence type="ECO:0000313" key="8">
    <source>
        <dbReference type="EMBL" id="KNE54988.1"/>
    </source>
</evidence>
<dbReference type="VEuPathDB" id="FungiDB:AMAG_00925"/>
<gene>
    <name evidence="8" type="ORF">AMAG_00925</name>
</gene>
<keyword evidence="9" id="KW-1185">Reference proteome</keyword>
<evidence type="ECO:0000256" key="1">
    <source>
        <dbReference type="ARBA" id="ARBA00004141"/>
    </source>
</evidence>
<evidence type="ECO:0000256" key="7">
    <source>
        <dbReference type="SAM" id="Phobius"/>
    </source>
</evidence>
<organism evidence="8 9">
    <name type="scientific">Allomyces macrogynus (strain ATCC 38327)</name>
    <name type="common">Allomyces javanicus var. macrogynus</name>
    <dbReference type="NCBI Taxonomy" id="578462"/>
    <lineage>
        <taxon>Eukaryota</taxon>
        <taxon>Fungi</taxon>
        <taxon>Fungi incertae sedis</taxon>
        <taxon>Blastocladiomycota</taxon>
        <taxon>Blastocladiomycetes</taxon>
        <taxon>Blastocladiales</taxon>
        <taxon>Blastocladiaceae</taxon>
        <taxon>Allomyces</taxon>
    </lineage>
</organism>
<feature type="transmembrane region" description="Helical" evidence="7">
    <location>
        <begin position="103"/>
        <end position="124"/>
    </location>
</feature>
<dbReference type="Gene3D" id="1.20.1280.290">
    <property type="match status" value="1"/>
</dbReference>
<dbReference type="Proteomes" id="UP000054350">
    <property type="component" value="Unassembled WGS sequence"/>
</dbReference>
<sequence length="327" mass="34466">MIDPLPPTTGPAACPAMPGAPPASPLIYLLFAECAYSRVEAASVVLGYASVLCWVGAQMPQVLQNWRRQSAAGLAIPFIAVWLLGDVANYLGSALTHQRPFQVLLAAYFCFVDAALLVQCLWYNHRAAASRPRPTKSASPSMTTALAAASAVASFAAPHTRSRSCSPRRLRRRRSPRLSARRVGLAMGMVACAVAGNATYAASVALRGMTVADVGEYWAAALPFFMGSAGTLAMDAALIAQWWCWRDASGDEEEVTVVGDADEEVVVGNGKLGTYVPEIAVDVPPASSSAAPLLPPPRPPVPVAGARRAAAVATERTPLLARTWPEL</sequence>
<comment type="catalytic activity">
    <reaction evidence="6">
        <text>L-histidine(out) + L-arginine(in) = L-histidine(in) + L-arginine(out)</text>
        <dbReference type="Rhea" id="RHEA:71063"/>
        <dbReference type="ChEBI" id="CHEBI:32682"/>
        <dbReference type="ChEBI" id="CHEBI:57595"/>
    </reaction>
</comment>
<dbReference type="EMBL" id="GG745328">
    <property type="protein sequence ID" value="KNE54988.1"/>
    <property type="molecule type" value="Genomic_DNA"/>
</dbReference>
<dbReference type="GO" id="GO:0034486">
    <property type="term" value="P:vacuolar transmembrane transport"/>
    <property type="evidence" value="ECO:0007669"/>
    <property type="project" value="UniProtKB-ARBA"/>
</dbReference>
<dbReference type="PANTHER" id="PTHR16201">
    <property type="entry name" value="SEVEN TRANSMEMBRANE PROTEIN 1-RELATED"/>
    <property type="match status" value="1"/>
</dbReference>
<feature type="transmembrane region" description="Helical" evidence="7">
    <location>
        <begin position="217"/>
        <end position="240"/>
    </location>
</feature>
<reference evidence="9" key="2">
    <citation type="submission" date="2009-11" db="EMBL/GenBank/DDBJ databases">
        <title>The Genome Sequence of Allomyces macrogynus strain ATCC 38327.</title>
        <authorList>
            <consortium name="The Broad Institute Genome Sequencing Platform"/>
            <person name="Russ C."/>
            <person name="Cuomo C."/>
            <person name="Shea T."/>
            <person name="Young S.K."/>
            <person name="Zeng Q."/>
            <person name="Koehrsen M."/>
            <person name="Haas B."/>
            <person name="Borodovsky M."/>
            <person name="Guigo R."/>
            <person name="Alvarado L."/>
            <person name="Berlin A."/>
            <person name="Borenstein D."/>
            <person name="Chen Z."/>
            <person name="Engels R."/>
            <person name="Freedman E."/>
            <person name="Gellesch M."/>
            <person name="Goldberg J."/>
            <person name="Griggs A."/>
            <person name="Gujja S."/>
            <person name="Heiman D."/>
            <person name="Hepburn T."/>
            <person name="Howarth C."/>
            <person name="Jen D."/>
            <person name="Larson L."/>
            <person name="Lewis B."/>
            <person name="Mehta T."/>
            <person name="Park D."/>
            <person name="Pearson M."/>
            <person name="Roberts A."/>
            <person name="Saif S."/>
            <person name="Shenoy N."/>
            <person name="Sisk P."/>
            <person name="Stolte C."/>
            <person name="Sykes S."/>
            <person name="Walk T."/>
            <person name="White J."/>
            <person name="Yandava C."/>
            <person name="Burger G."/>
            <person name="Gray M.W."/>
            <person name="Holland P.W.H."/>
            <person name="King N."/>
            <person name="Lang F.B.F."/>
            <person name="Roger A.J."/>
            <person name="Ruiz-Trillo I."/>
            <person name="Lander E."/>
            <person name="Nusbaum C."/>
        </authorList>
    </citation>
    <scope>NUCLEOTIDE SEQUENCE [LARGE SCALE GENOMIC DNA]</scope>
    <source>
        <strain evidence="9">ATCC 38327</strain>
    </source>
</reference>
<name>A0A0L0RXE1_ALLM3</name>
<evidence type="ECO:0000256" key="5">
    <source>
        <dbReference type="ARBA" id="ARBA00038039"/>
    </source>
</evidence>
<evidence type="ECO:0000256" key="6">
    <source>
        <dbReference type="ARBA" id="ARBA00050768"/>
    </source>
</evidence>
<dbReference type="GO" id="GO:0098852">
    <property type="term" value="C:lytic vacuole membrane"/>
    <property type="evidence" value="ECO:0007669"/>
    <property type="project" value="UniProtKB-ARBA"/>
</dbReference>
<comment type="similarity">
    <text evidence="5">Belongs to the laat-1 family.</text>
</comment>
<dbReference type="STRING" id="578462.A0A0L0RXE1"/>
<keyword evidence="3 7" id="KW-1133">Transmembrane helix</keyword>
<accession>A0A0L0RXE1</accession>
<dbReference type="FunFam" id="1.20.1280.290:FF:000009">
    <property type="entry name" value="PQ loop repeat family protein"/>
    <property type="match status" value="1"/>
</dbReference>
<comment type="subcellular location">
    <subcellularLocation>
        <location evidence="1">Membrane</location>
        <topology evidence="1">Multi-pass membrane protein</topology>
    </subcellularLocation>
</comment>
<keyword evidence="2 7" id="KW-0812">Transmembrane</keyword>
<dbReference type="OMA" id="CAYSRVE"/>
<dbReference type="eggNOG" id="KOG2913">
    <property type="taxonomic scope" value="Eukaryota"/>
</dbReference>
<dbReference type="GO" id="GO:0015174">
    <property type="term" value="F:basic amino acid transmembrane transporter activity"/>
    <property type="evidence" value="ECO:0007669"/>
    <property type="project" value="UniProtKB-ARBA"/>
</dbReference>
<evidence type="ECO:0000256" key="2">
    <source>
        <dbReference type="ARBA" id="ARBA00022692"/>
    </source>
</evidence>
<evidence type="ECO:0000313" key="9">
    <source>
        <dbReference type="Proteomes" id="UP000054350"/>
    </source>
</evidence>
<protein>
    <submittedName>
        <fullName evidence="8">Uncharacterized protein</fullName>
    </submittedName>
</protein>
<dbReference type="OrthoDB" id="8048523at2759"/>
<evidence type="ECO:0000256" key="3">
    <source>
        <dbReference type="ARBA" id="ARBA00022989"/>
    </source>
</evidence>
<dbReference type="InterPro" id="IPR051415">
    <property type="entry name" value="LAAT-1"/>
</dbReference>
<keyword evidence="4 7" id="KW-0472">Membrane</keyword>
<proteinExistence type="inferred from homology"/>
<dbReference type="InterPro" id="IPR006603">
    <property type="entry name" value="PQ-loop_rpt"/>
</dbReference>
<dbReference type="Pfam" id="PF04193">
    <property type="entry name" value="PQ-loop"/>
    <property type="match status" value="1"/>
</dbReference>
<feature type="transmembrane region" description="Helical" evidence="7">
    <location>
        <begin position="183"/>
        <end position="205"/>
    </location>
</feature>
<feature type="transmembrane region" description="Helical" evidence="7">
    <location>
        <begin position="71"/>
        <end position="91"/>
    </location>
</feature>
<dbReference type="SMART" id="SM00679">
    <property type="entry name" value="CTNS"/>
    <property type="match status" value="1"/>
</dbReference>
<evidence type="ECO:0000256" key="4">
    <source>
        <dbReference type="ARBA" id="ARBA00023136"/>
    </source>
</evidence>